<keyword evidence="3" id="KW-0456">Lyase</keyword>
<dbReference type="InterPro" id="IPR029045">
    <property type="entry name" value="ClpP/crotonase-like_dom_sf"/>
</dbReference>
<dbReference type="GO" id="GO:0006635">
    <property type="term" value="P:fatty acid beta-oxidation"/>
    <property type="evidence" value="ECO:0007669"/>
    <property type="project" value="TreeGrafter"/>
</dbReference>
<dbReference type="InterPro" id="IPR001753">
    <property type="entry name" value="Enoyl-CoA_hydra/iso"/>
</dbReference>
<dbReference type="GO" id="GO:0016829">
    <property type="term" value="F:lyase activity"/>
    <property type="evidence" value="ECO:0007669"/>
    <property type="project" value="UniProtKB-KW"/>
</dbReference>
<dbReference type="Proteomes" id="UP000238954">
    <property type="component" value="Chromosome"/>
</dbReference>
<proteinExistence type="inferred from homology"/>
<evidence type="ECO:0000256" key="3">
    <source>
        <dbReference type="ARBA" id="ARBA00023239"/>
    </source>
</evidence>
<keyword evidence="6" id="KW-1185">Reference proteome</keyword>
<evidence type="ECO:0000313" key="6">
    <source>
        <dbReference type="Proteomes" id="UP000238954"/>
    </source>
</evidence>
<dbReference type="OrthoDB" id="9775794at2"/>
<sequence>MTDTAAPAILTERRGHVLIVTINRPEARNAVNAAVHVGIGTALETAEADSDIRAVVITGAGDRSFCAGADLVALSRGESLQPSDPAQLAWGFAGMVAHPISKPIIAAVNGFAFGGGCEIALMSDIIVAATHAQFGLPEVKVGLFAAAGGAFRLAQQLPRKLAMEYMLTGDPIPAARAAEFGLVNHVVPLADLLPTAIALAEKIAANAPLSVQASKRVALGIQDGRIAADAPYWEHNSIERNALMRSEDAREGPLAFAQKRKPEWKAR</sequence>
<dbReference type="RefSeq" id="WP_105998368.1">
    <property type="nucleotide sequence ID" value="NZ_CM009578.1"/>
</dbReference>
<dbReference type="PANTHER" id="PTHR11941">
    <property type="entry name" value="ENOYL-COA HYDRATASE-RELATED"/>
    <property type="match status" value="1"/>
</dbReference>
<dbReference type="PANTHER" id="PTHR11941:SF169">
    <property type="entry name" value="(7AS)-7A-METHYL-1,5-DIOXO-2,3,5,6,7,7A-HEXAHYDRO-1H-INDENE-CARBOXYL-COA HYDROLASE"/>
    <property type="match status" value="1"/>
</dbReference>
<evidence type="ECO:0000256" key="1">
    <source>
        <dbReference type="ARBA" id="ARBA00005254"/>
    </source>
</evidence>
<evidence type="ECO:0000256" key="4">
    <source>
        <dbReference type="RuleBase" id="RU003707"/>
    </source>
</evidence>
<protein>
    <submittedName>
        <fullName evidence="5">Enoyl-CoA hydratase</fullName>
    </submittedName>
</protein>
<gene>
    <name evidence="5" type="ORF">CVO77_06240</name>
</gene>
<keyword evidence="2" id="KW-0443">Lipid metabolism</keyword>
<dbReference type="CDD" id="cd06558">
    <property type="entry name" value="crotonase-like"/>
    <property type="match status" value="1"/>
</dbReference>
<dbReference type="Gene3D" id="1.10.12.10">
    <property type="entry name" value="Lyase 2-enoyl-coa Hydratase, Chain A, domain 2"/>
    <property type="match status" value="1"/>
</dbReference>
<dbReference type="AlphaFoldDB" id="A0A2S8B6X6"/>
<evidence type="ECO:0000313" key="5">
    <source>
        <dbReference type="EMBL" id="PQM28108.1"/>
    </source>
</evidence>
<reference evidence="6" key="1">
    <citation type="submission" date="2017-11" db="EMBL/GenBank/DDBJ databases">
        <title>The complete genome sequence of Sphingopyxis pomeranensis sp. nov. strain WS5A3p.</title>
        <authorList>
            <person name="Kaminski M.A."/>
        </authorList>
    </citation>
    <scope>NUCLEOTIDE SEQUENCE [LARGE SCALE GENOMIC DNA]</scope>
    <source>
        <strain evidence="6">WS5A3p</strain>
    </source>
</reference>
<dbReference type="InterPro" id="IPR014748">
    <property type="entry name" value="Enoyl-CoA_hydra_C"/>
</dbReference>
<dbReference type="InterPro" id="IPR018376">
    <property type="entry name" value="Enoyl-CoA_hyd/isom_CS"/>
</dbReference>
<organism evidence="5 6">
    <name type="scientific">Sphingopyxis lindanitolerans</name>
    <dbReference type="NCBI Taxonomy" id="2054227"/>
    <lineage>
        <taxon>Bacteria</taxon>
        <taxon>Pseudomonadati</taxon>
        <taxon>Pseudomonadota</taxon>
        <taxon>Alphaproteobacteria</taxon>
        <taxon>Sphingomonadales</taxon>
        <taxon>Sphingomonadaceae</taxon>
        <taxon>Sphingopyxis</taxon>
    </lineage>
</organism>
<dbReference type="Pfam" id="PF00378">
    <property type="entry name" value="ECH_1"/>
    <property type="match status" value="1"/>
</dbReference>
<dbReference type="SUPFAM" id="SSF52096">
    <property type="entry name" value="ClpP/crotonase"/>
    <property type="match status" value="1"/>
</dbReference>
<evidence type="ECO:0000256" key="2">
    <source>
        <dbReference type="ARBA" id="ARBA00023098"/>
    </source>
</evidence>
<accession>A0A2S8B6X6</accession>
<dbReference type="PROSITE" id="PS00166">
    <property type="entry name" value="ENOYL_COA_HYDRATASE"/>
    <property type="match status" value="1"/>
</dbReference>
<comment type="similarity">
    <text evidence="1 4">Belongs to the enoyl-CoA hydratase/isomerase family.</text>
</comment>
<dbReference type="FunFam" id="3.90.226.10:FF:000009">
    <property type="entry name" value="Carnitinyl-CoA dehydratase"/>
    <property type="match status" value="1"/>
</dbReference>
<name>A0A2S8B6X6_9SPHN</name>
<dbReference type="EMBL" id="PHFW01000002">
    <property type="protein sequence ID" value="PQM28108.1"/>
    <property type="molecule type" value="Genomic_DNA"/>
</dbReference>
<dbReference type="Gene3D" id="3.90.226.10">
    <property type="entry name" value="2-enoyl-CoA Hydratase, Chain A, domain 1"/>
    <property type="match status" value="1"/>
</dbReference>
<comment type="caution">
    <text evidence="5">The sequence shown here is derived from an EMBL/GenBank/DDBJ whole genome shotgun (WGS) entry which is preliminary data.</text>
</comment>